<evidence type="ECO:0000313" key="2">
    <source>
        <dbReference type="EMBL" id="CAG8950675.1"/>
    </source>
</evidence>
<proteinExistence type="predicted"/>
<dbReference type="Proteomes" id="UP000696280">
    <property type="component" value="Unassembled WGS sequence"/>
</dbReference>
<keyword evidence="3" id="KW-1185">Reference proteome</keyword>
<sequence length="83" mass="8866">MPSMHHENGVGPTEGEGITGHMVMDSEQLLCPSLLENLVTLTGQVRMEEGGSKIQGSFTEYGAGAQTKLLRSKTPIQHRGATT</sequence>
<comment type="caution">
    <text evidence="2">The sequence shown here is derived from an EMBL/GenBank/DDBJ whole genome shotgun (WGS) entry which is preliminary data.</text>
</comment>
<gene>
    <name evidence="2" type="ORF">HYFRA_00002885</name>
</gene>
<dbReference type="OrthoDB" id="10493011at2759"/>
<accession>A0A9N9PP48</accession>
<reference evidence="2" key="1">
    <citation type="submission" date="2021-07" db="EMBL/GenBank/DDBJ databases">
        <authorList>
            <person name="Durling M."/>
        </authorList>
    </citation>
    <scope>NUCLEOTIDE SEQUENCE</scope>
</reference>
<feature type="region of interest" description="Disordered" evidence="1">
    <location>
        <begin position="1"/>
        <end position="21"/>
    </location>
</feature>
<evidence type="ECO:0000256" key="1">
    <source>
        <dbReference type="SAM" id="MobiDB-lite"/>
    </source>
</evidence>
<name>A0A9N9PP48_9HELO</name>
<protein>
    <submittedName>
        <fullName evidence="2">Uncharacterized protein</fullName>
    </submittedName>
</protein>
<dbReference type="EMBL" id="CAJVRL010000038">
    <property type="protein sequence ID" value="CAG8950675.1"/>
    <property type="molecule type" value="Genomic_DNA"/>
</dbReference>
<dbReference type="AlphaFoldDB" id="A0A9N9PP48"/>
<evidence type="ECO:0000313" key="3">
    <source>
        <dbReference type="Proteomes" id="UP000696280"/>
    </source>
</evidence>
<organism evidence="2 3">
    <name type="scientific">Hymenoscyphus fraxineus</name>
    <dbReference type="NCBI Taxonomy" id="746836"/>
    <lineage>
        <taxon>Eukaryota</taxon>
        <taxon>Fungi</taxon>
        <taxon>Dikarya</taxon>
        <taxon>Ascomycota</taxon>
        <taxon>Pezizomycotina</taxon>
        <taxon>Leotiomycetes</taxon>
        <taxon>Helotiales</taxon>
        <taxon>Helotiaceae</taxon>
        <taxon>Hymenoscyphus</taxon>
    </lineage>
</organism>